<sequence>MRFRWAAEQETGAKRRRRLNEDWIENVRAVWIEGDSWNRTAVSGVGRWGEFDDIPSVTVPTNPQIRHNGQSGPGNTIEVDLTPDDPTLCTDPDGGIAWGYGFHESCWSIFTKNYTPNLDALFAACLSTPTGATTLLDWGHDYGGASKIEQMFDMPVRASCFRSLHDIPHVFRSDPYQVPGLIYAIEGAVRLQTDAFLSRLEPTVTSLKSDSFSRLVPEILQSIVILLPTSDVHSLRLASPVFATLELPERFWASRFQPGHEFEYLPEVHDRSPQSWRAFYHSLKIWTQGIPSMVNRRRVWGLAKRLQATLTQMDGVSCQGSPLSTWHETTPDGPDNATSEANFPWHTASRAVVSLGDSFFYGSRVLKARVLYFPEPMKLQQMSVSFVDTAAGRFISGFTLVDSHDRSYAVGYQHEDLMLRILLDEPIRGWELAMDLSGITGIAAVHSDGKLSSWAGESAGIPRWRLEGTQAVSAVKAEFDAFKLVSLSRDRSPNQQNWLNNCLWYPEVPKEGLLFNGSIGGEPKPEYNLPVTTVLFGQSDGRYLSDLSDLSEIVVWIFDICHIAGIEFHFTDSSYDRHLGYIGPFDESYPVRRNFPDSHDSSVSFAIDGPSGERLTSIDVQTRGSHVVGLKLRTNLDRIVQTPDYPYGTDKGWVTVHAKGSKIIGMFATLARPFWDLGLISIQE</sequence>
<proteinExistence type="predicted"/>
<dbReference type="AlphaFoldDB" id="A0A365NCE1"/>
<accession>A0A365NCE1</accession>
<dbReference type="SUPFAM" id="SSF51101">
    <property type="entry name" value="Mannose-binding lectins"/>
    <property type="match status" value="1"/>
</dbReference>
<dbReference type="Pfam" id="PF24539">
    <property type="entry name" value="DUF7600"/>
    <property type="match status" value="1"/>
</dbReference>
<evidence type="ECO:0000313" key="3">
    <source>
        <dbReference type="Proteomes" id="UP000251714"/>
    </source>
</evidence>
<dbReference type="SUPFAM" id="SSF81383">
    <property type="entry name" value="F-box domain"/>
    <property type="match status" value="1"/>
</dbReference>
<comment type="caution">
    <text evidence="2">The sequence shown here is derived from an EMBL/GenBank/DDBJ whole genome shotgun (WGS) entry which is preliminary data.</text>
</comment>
<dbReference type="InterPro" id="IPR056021">
    <property type="entry name" value="DUF7600"/>
</dbReference>
<dbReference type="InterPro" id="IPR036404">
    <property type="entry name" value="Jacalin-like_lectin_dom_sf"/>
</dbReference>
<reference evidence="2 3" key="1">
    <citation type="submission" date="2017-12" db="EMBL/GenBank/DDBJ databases">
        <title>Genome sequence of the mycotoxigenic crop pathogen Fusarium proliferatum, strain ITEM 2341 from Date Palm.</title>
        <authorList>
            <person name="Almiman B.F."/>
            <person name="Shittu T.A."/>
            <person name="Muthumeenakshi S."/>
            <person name="Baroncelli R."/>
            <person name="Sreenivasaprasada S."/>
        </authorList>
    </citation>
    <scope>NUCLEOTIDE SEQUENCE [LARGE SCALE GENOMIC DNA]</scope>
    <source>
        <strain evidence="2 3">ITEM 2341</strain>
    </source>
</reference>
<gene>
    <name evidence="2" type="ORF">FPRO05_10657</name>
</gene>
<organism evidence="2 3">
    <name type="scientific">Gibberella intermedia</name>
    <name type="common">Bulb rot disease fungus</name>
    <name type="synonym">Fusarium proliferatum</name>
    <dbReference type="NCBI Taxonomy" id="948311"/>
    <lineage>
        <taxon>Eukaryota</taxon>
        <taxon>Fungi</taxon>
        <taxon>Dikarya</taxon>
        <taxon>Ascomycota</taxon>
        <taxon>Pezizomycotina</taxon>
        <taxon>Sordariomycetes</taxon>
        <taxon>Hypocreomycetidae</taxon>
        <taxon>Hypocreales</taxon>
        <taxon>Nectriaceae</taxon>
        <taxon>Fusarium</taxon>
        <taxon>Fusarium fujikuroi species complex</taxon>
    </lineage>
</organism>
<evidence type="ECO:0000313" key="2">
    <source>
        <dbReference type="EMBL" id="RBA18362.1"/>
    </source>
</evidence>
<dbReference type="Proteomes" id="UP000251714">
    <property type="component" value="Unassembled WGS sequence"/>
</dbReference>
<name>A0A365NCE1_GIBIN</name>
<evidence type="ECO:0000259" key="1">
    <source>
        <dbReference type="Pfam" id="PF24539"/>
    </source>
</evidence>
<protein>
    <recommendedName>
        <fullName evidence="1">DUF7600 domain-containing protein</fullName>
    </recommendedName>
</protein>
<dbReference type="EMBL" id="PKMI01000014">
    <property type="protein sequence ID" value="RBA18362.1"/>
    <property type="molecule type" value="Genomic_DNA"/>
</dbReference>
<dbReference type="InterPro" id="IPR036047">
    <property type="entry name" value="F-box-like_dom_sf"/>
</dbReference>
<feature type="domain" description="DUF7600" evidence="1">
    <location>
        <begin position="336"/>
        <end position="495"/>
    </location>
</feature>